<dbReference type="Proteomes" id="UP000033103">
    <property type="component" value="Chromosome"/>
</dbReference>
<dbReference type="RefSeq" id="WP_046328668.1">
    <property type="nucleotide sequence ID" value="NZ_CP011280.1"/>
</dbReference>
<dbReference type="GO" id="GO:1990281">
    <property type="term" value="C:efflux pump complex"/>
    <property type="evidence" value="ECO:0007669"/>
    <property type="project" value="TreeGrafter"/>
</dbReference>
<dbReference type="PANTHER" id="PTHR30469">
    <property type="entry name" value="MULTIDRUG RESISTANCE PROTEIN MDTA"/>
    <property type="match status" value="1"/>
</dbReference>
<dbReference type="SUPFAM" id="SSF111369">
    <property type="entry name" value="HlyD-like secretion proteins"/>
    <property type="match status" value="1"/>
</dbReference>
<dbReference type="NCBIfam" id="TIGR01730">
    <property type="entry name" value="RND_mfp"/>
    <property type="match status" value="1"/>
</dbReference>
<dbReference type="HOGENOM" id="CLU_018816_14_5_0"/>
<protein>
    <recommendedName>
        <fullName evidence="2">Multidrug resistance protein MdtA-like C-terminal permuted SH3 domain-containing protein</fullName>
    </recommendedName>
</protein>
<evidence type="ECO:0000259" key="2">
    <source>
        <dbReference type="Pfam" id="PF25967"/>
    </source>
</evidence>
<dbReference type="InterPro" id="IPR058627">
    <property type="entry name" value="MdtA-like_C"/>
</dbReference>
<dbReference type="Gene3D" id="2.40.50.100">
    <property type="match status" value="1"/>
</dbReference>
<keyword evidence="4" id="KW-1185">Reference proteome</keyword>
<dbReference type="AlphaFoldDB" id="A0A0E3ZCC8"/>
<proteinExistence type="inferred from homology"/>
<dbReference type="KEGG" id="sns:VC03_03375"/>
<dbReference type="EMBL" id="CP011280">
    <property type="protein sequence ID" value="AKC95562.1"/>
    <property type="molecule type" value="Genomic_DNA"/>
</dbReference>
<reference evidence="3 4" key="1">
    <citation type="journal article" date="2012" name="BMC Genomics">
        <title>Genomic sequence analysis and characterization of Sneathia amnii sp. nov.</title>
        <authorList>
            <consortium name="Vaginal Microbiome Consortium (additional members)"/>
            <person name="Harwich M.D.Jr."/>
            <person name="Serrano M.G."/>
            <person name="Fettweis J.M."/>
            <person name="Alves J.M."/>
            <person name="Reimers M.A."/>
            <person name="Buck G.A."/>
            <person name="Jefferson K.K."/>
        </authorList>
    </citation>
    <scope>NUCLEOTIDE SEQUENCE [LARGE SCALE GENOMIC DNA]</scope>
    <source>
        <strain evidence="3 4">SN35</strain>
    </source>
</reference>
<sequence>MKFKIKRKKTVIAISCIAVILIALGAKKVLIGNKLPRPEIYEVNKSNMNFTYNVTGKVESQKVISVFSTNMSEVENVVARLNDTVNKGDVLLNFKKDTSNTQALNIAKANSILPNLRQNYEAAKKIYSVGGISKEQLNDARQALQSAVIDSKIASSGYKPQERVLRSPISGVIVEANADDNYKIDPTKPLYKIADTENLKITLDVPNYMAKNLKVGQTVDITSDSLNDGEVLHGVVKNIAKISTKSETSNDAITSVEVSLDNYSTLKPGDIVDAKINYLTLNNNIIIPLQYIEFENDKTYVYILNNKNIVERREVKLGKNNTINYVVNSGLSVHDKLINNSSKIYKQGDKIK</sequence>
<dbReference type="Pfam" id="PF25967">
    <property type="entry name" value="RND-MFP_C"/>
    <property type="match status" value="1"/>
</dbReference>
<evidence type="ECO:0000313" key="4">
    <source>
        <dbReference type="Proteomes" id="UP000033103"/>
    </source>
</evidence>
<dbReference type="Gene3D" id="1.10.287.470">
    <property type="entry name" value="Helix hairpin bin"/>
    <property type="match status" value="1"/>
</dbReference>
<dbReference type="OrthoDB" id="95736at2"/>
<accession>A0A0E3ZCC8</accession>
<dbReference type="STRING" id="187101.VC03_03375"/>
<organism evidence="3 4">
    <name type="scientific">Sneathia vaginalis</name>
    <dbReference type="NCBI Taxonomy" id="187101"/>
    <lineage>
        <taxon>Bacteria</taxon>
        <taxon>Fusobacteriati</taxon>
        <taxon>Fusobacteriota</taxon>
        <taxon>Fusobacteriia</taxon>
        <taxon>Fusobacteriales</taxon>
        <taxon>Leptotrichiaceae</taxon>
        <taxon>Sneathia</taxon>
    </lineage>
</organism>
<dbReference type="PATRIC" id="fig|1069640.6.peg.665"/>
<name>A0A0E3ZCC8_9FUSO</name>
<dbReference type="Gene3D" id="2.40.30.170">
    <property type="match status" value="1"/>
</dbReference>
<evidence type="ECO:0000256" key="1">
    <source>
        <dbReference type="ARBA" id="ARBA00009477"/>
    </source>
</evidence>
<evidence type="ECO:0000313" key="3">
    <source>
        <dbReference type="EMBL" id="AKC95562.1"/>
    </source>
</evidence>
<dbReference type="Gene3D" id="2.40.420.20">
    <property type="match status" value="1"/>
</dbReference>
<comment type="similarity">
    <text evidence="1">Belongs to the membrane fusion protein (MFP) (TC 8.A.1) family.</text>
</comment>
<dbReference type="GO" id="GO:0015562">
    <property type="term" value="F:efflux transmembrane transporter activity"/>
    <property type="evidence" value="ECO:0007669"/>
    <property type="project" value="TreeGrafter"/>
</dbReference>
<dbReference type="InterPro" id="IPR006143">
    <property type="entry name" value="RND_pump_MFP"/>
</dbReference>
<feature type="domain" description="Multidrug resistance protein MdtA-like C-terminal permuted SH3" evidence="2">
    <location>
        <begin position="283"/>
        <end position="338"/>
    </location>
</feature>
<gene>
    <name evidence="3" type="ORF">VC03_03375</name>
</gene>